<proteinExistence type="predicted"/>
<dbReference type="PANTHER" id="PTHR43377">
    <property type="entry name" value="BILIVERDIN REDUCTASE A"/>
    <property type="match status" value="1"/>
</dbReference>
<dbReference type="InterPro" id="IPR000683">
    <property type="entry name" value="Gfo/Idh/MocA-like_OxRdtase_N"/>
</dbReference>
<organism evidence="3 4">
    <name type="scientific">candidate division KD3-62 bacterium DG_56</name>
    <dbReference type="NCBI Taxonomy" id="1704032"/>
    <lineage>
        <taxon>Bacteria</taxon>
        <taxon>candidate division KD3-62</taxon>
    </lineage>
</organism>
<dbReference type="Gene3D" id="3.30.360.10">
    <property type="entry name" value="Dihydrodipicolinate Reductase, domain 2"/>
    <property type="match status" value="1"/>
</dbReference>
<dbReference type="Pfam" id="PF22725">
    <property type="entry name" value="GFO_IDH_MocA_C3"/>
    <property type="match status" value="1"/>
</dbReference>
<dbReference type="Pfam" id="PF01408">
    <property type="entry name" value="GFO_IDH_MocA"/>
    <property type="match status" value="1"/>
</dbReference>
<reference evidence="3 4" key="1">
    <citation type="journal article" date="2015" name="Microbiome">
        <title>Genomic resolution of linkages in carbon, nitrogen, and sulfur cycling among widespread estuary sediment bacteria.</title>
        <authorList>
            <person name="Baker B.J."/>
            <person name="Lazar C.S."/>
            <person name="Teske A.P."/>
            <person name="Dick G.J."/>
        </authorList>
    </citation>
    <scope>NUCLEOTIDE SEQUENCE [LARGE SCALE GENOMIC DNA]</scope>
    <source>
        <strain evidence="3">DG_56</strain>
    </source>
</reference>
<sequence length="332" mass="36058">MISVGLIGYGSWGPNLARNIDALDDAHVTAVCDIGPARLAEAASHYETVDAFPDYRAVLQGPSDAVIIATPARTHFGIAREALAAGKHVLVEKPMALTAADAEALVEEAERAERVLMVGHLLEYHPAVERLRELIGTGTLGRVLFIYGRRVNLGRVRSDENALWCLGPHDVSVAGYLLDGAPTQAWAVGGSFLRDDIEDVVFMAVRYSGGVLLHSHFSWLDPGKVRAITVVGDRAMAVFDDGEPVDKLRVFERCVELPRAVGDPPRYHDQGARTVSLPDTEPLRRECQHFIDCIQTGARPRSDGHDGLRVVRVLEAAQQSLRDQGRPVAVAG</sequence>
<dbReference type="SUPFAM" id="SSF51735">
    <property type="entry name" value="NAD(P)-binding Rossmann-fold domains"/>
    <property type="match status" value="1"/>
</dbReference>
<dbReference type="InterPro" id="IPR055170">
    <property type="entry name" value="GFO_IDH_MocA-like_dom"/>
</dbReference>
<dbReference type="Proteomes" id="UP000052020">
    <property type="component" value="Unassembled WGS sequence"/>
</dbReference>
<comment type="caution">
    <text evidence="3">The sequence shown here is derived from an EMBL/GenBank/DDBJ whole genome shotgun (WGS) entry which is preliminary data.</text>
</comment>
<evidence type="ECO:0000259" key="1">
    <source>
        <dbReference type="Pfam" id="PF01408"/>
    </source>
</evidence>
<accession>A0A0S7XRI4</accession>
<dbReference type="InterPro" id="IPR051450">
    <property type="entry name" value="Gfo/Idh/MocA_Oxidoreductases"/>
</dbReference>
<protein>
    <recommendedName>
        <fullName evidence="5">Oxidoreductase</fullName>
    </recommendedName>
</protein>
<evidence type="ECO:0000313" key="4">
    <source>
        <dbReference type="Proteomes" id="UP000052020"/>
    </source>
</evidence>
<dbReference type="GO" id="GO:0000166">
    <property type="term" value="F:nucleotide binding"/>
    <property type="evidence" value="ECO:0007669"/>
    <property type="project" value="InterPro"/>
</dbReference>
<feature type="domain" description="GFO/IDH/MocA-like oxidoreductase" evidence="2">
    <location>
        <begin position="129"/>
        <end position="237"/>
    </location>
</feature>
<dbReference type="EMBL" id="LIZY01000004">
    <property type="protein sequence ID" value="KPJ64851.1"/>
    <property type="molecule type" value="Genomic_DNA"/>
</dbReference>
<dbReference type="PANTHER" id="PTHR43377:SF6">
    <property type="entry name" value="GFO_IDH_MOCA-LIKE OXIDOREDUCTASE N-TERMINAL DOMAIN-CONTAINING PROTEIN"/>
    <property type="match status" value="1"/>
</dbReference>
<evidence type="ECO:0000259" key="2">
    <source>
        <dbReference type="Pfam" id="PF22725"/>
    </source>
</evidence>
<dbReference type="InterPro" id="IPR036291">
    <property type="entry name" value="NAD(P)-bd_dom_sf"/>
</dbReference>
<feature type="domain" description="Gfo/Idh/MocA-like oxidoreductase N-terminal" evidence="1">
    <location>
        <begin position="2"/>
        <end position="120"/>
    </location>
</feature>
<dbReference type="PATRIC" id="fig|1704032.3.peg.386"/>
<gene>
    <name evidence="3" type="ORF">AMK68_00370</name>
</gene>
<dbReference type="Gene3D" id="3.40.50.720">
    <property type="entry name" value="NAD(P)-binding Rossmann-like Domain"/>
    <property type="match status" value="1"/>
</dbReference>
<dbReference type="SUPFAM" id="SSF55347">
    <property type="entry name" value="Glyceraldehyde-3-phosphate dehydrogenase-like, C-terminal domain"/>
    <property type="match status" value="1"/>
</dbReference>
<evidence type="ECO:0000313" key="3">
    <source>
        <dbReference type="EMBL" id="KPJ64851.1"/>
    </source>
</evidence>
<evidence type="ECO:0008006" key="5">
    <source>
        <dbReference type="Google" id="ProtNLM"/>
    </source>
</evidence>
<dbReference type="AlphaFoldDB" id="A0A0S7XRI4"/>
<name>A0A0S7XRI4_9BACT</name>